<dbReference type="AlphaFoldDB" id="F0RL97"/>
<dbReference type="HOGENOM" id="CLU_2301208_0_0_0"/>
<keyword evidence="3" id="KW-1185">Reference proteome</keyword>
<accession>F0RL97</accession>
<proteinExistence type="predicted"/>
<evidence type="ECO:0000256" key="1">
    <source>
        <dbReference type="SAM" id="MobiDB-lite"/>
    </source>
</evidence>
<reference evidence="3" key="1">
    <citation type="submission" date="2011-02" db="EMBL/GenBank/DDBJ databases">
        <title>The complete sequence of chromosome of Deinococcus proteolyticus DSM 20540.</title>
        <authorList>
            <consortium name="US DOE Joint Genome Institute (JGI-PGF)"/>
            <person name="Lucas S."/>
            <person name="Copeland A."/>
            <person name="Lapidus A."/>
            <person name="Bruce D."/>
            <person name="Goodwin L."/>
            <person name="Pitluck S."/>
            <person name="Kyrpides N."/>
            <person name="Mavromatis K."/>
            <person name="Pagani I."/>
            <person name="Ivanova N."/>
            <person name="Ovchinnikova G."/>
            <person name="Zeytun A."/>
            <person name="Detter J.C."/>
            <person name="Han C."/>
            <person name="Land M."/>
            <person name="Hauser L."/>
            <person name="Markowitz V."/>
            <person name="Cheng J.-F."/>
            <person name="Hugenholtz P."/>
            <person name="Woyke T."/>
            <person name="Wu D."/>
            <person name="Pukall R."/>
            <person name="Steenblock K."/>
            <person name="Brambilla E."/>
            <person name="Klenk H.-P."/>
            <person name="Eisen J.A."/>
        </authorList>
    </citation>
    <scope>NUCLEOTIDE SEQUENCE [LARGE SCALE GENOMIC DNA]</scope>
    <source>
        <strain evidence="3">ATCC 35074 / DSM 20540 / JCM 6276 / NBRC 101906 / NCIMB 13154 / VKM Ac-1939 / CCM 2703 / MRP</strain>
    </source>
</reference>
<dbReference type="OrthoDB" id="9900083at2"/>
<protein>
    <submittedName>
        <fullName evidence="2">Uncharacterized protein</fullName>
    </submittedName>
</protein>
<feature type="region of interest" description="Disordered" evidence="1">
    <location>
        <begin position="1"/>
        <end position="100"/>
    </location>
</feature>
<evidence type="ECO:0000313" key="2">
    <source>
        <dbReference type="EMBL" id="ADY26889.1"/>
    </source>
</evidence>
<sequence length="100" mass="10388">MTEDFREPTGRQTANEQATSEHDTGNGMNSQSHWTGDEAISRGVSPANQPAVDAGTALGGDPTRNEDDADQGVPESVVEGDGRNATGTTFSADPAGDKRL</sequence>
<evidence type="ECO:0000313" key="3">
    <source>
        <dbReference type="Proteomes" id="UP000007718"/>
    </source>
</evidence>
<gene>
    <name evidence="2" type="ordered locus">Deipr_1756</name>
</gene>
<dbReference type="STRING" id="693977.Deipr_1756"/>
<dbReference type="EMBL" id="CP002536">
    <property type="protein sequence ID" value="ADY26889.1"/>
    <property type="molecule type" value="Genomic_DNA"/>
</dbReference>
<dbReference type="Proteomes" id="UP000007718">
    <property type="component" value="Chromosome"/>
</dbReference>
<reference evidence="2 3" key="2">
    <citation type="journal article" date="2012" name="Stand. Genomic Sci.">
        <title>Complete genome sequence of the orange-red pigmented, radioresistant Deinococcus proteolyticus type strain (MRP(T)).</title>
        <authorList>
            <person name="Copeland A."/>
            <person name="Zeytun A."/>
            <person name="Yassawong M."/>
            <person name="Nolan M."/>
            <person name="Lucas S."/>
            <person name="Hammon N."/>
            <person name="Deshpande S."/>
            <person name="Cheng J.F."/>
            <person name="Han C."/>
            <person name="Tapia R."/>
            <person name="Goodwin L.A."/>
            <person name="Pitluck S."/>
            <person name="Mavromatis K."/>
            <person name="Liolios K."/>
            <person name="Pagani I."/>
            <person name="Ivanova N."/>
            <person name="Mikhailova N."/>
            <person name="Pati A."/>
            <person name="Chen A."/>
            <person name="Palaniappan K."/>
            <person name="Land M."/>
            <person name="Hauser L."/>
            <person name="Jeffries C.D."/>
            <person name="Brambilla E.M."/>
            <person name="Rohde M."/>
            <person name="Sikorski J."/>
            <person name="Pukall R."/>
            <person name="Goker M."/>
            <person name="Detter J.C."/>
            <person name="Woyke T."/>
            <person name="Bristow J."/>
            <person name="Eisen J.A."/>
            <person name="Markowitz V."/>
            <person name="Hugenholtz P."/>
            <person name="Kyrpides N.C."/>
            <person name="Klenk H.P."/>
            <person name="Lapidus A."/>
        </authorList>
    </citation>
    <scope>NUCLEOTIDE SEQUENCE [LARGE SCALE GENOMIC DNA]</scope>
    <source>
        <strain evidence="3">ATCC 35074 / DSM 20540 / JCM 6276 / NBRC 101906 / NCIMB 13154 / VKM Ac-1939 / CCM 2703 / MRP</strain>
    </source>
</reference>
<organism evidence="2 3">
    <name type="scientific">Deinococcus proteolyticus (strain ATCC 35074 / DSM 20540 / JCM 6276 / NBRC 101906 / NCIMB 13154 / VKM Ac-1939 / CCM 2703 / MRP)</name>
    <dbReference type="NCBI Taxonomy" id="693977"/>
    <lineage>
        <taxon>Bacteria</taxon>
        <taxon>Thermotogati</taxon>
        <taxon>Deinococcota</taxon>
        <taxon>Deinococci</taxon>
        <taxon>Deinococcales</taxon>
        <taxon>Deinococcaceae</taxon>
        <taxon>Deinococcus</taxon>
    </lineage>
</organism>
<dbReference type="RefSeq" id="WP_013615497.1">
    <property type="nucleotide sequence ID" value="NC_015161.1"/>
</dbReference>
<dbReference type="KEGG" id="dpt:Deipr_1756"/>
<name>F0RL97_DEIPM</name>